<dbReference type="EMBL" id="CAAHFG010000001">
    <property type="protein sequence ID" value="VGO12284.1"/>
    <property type="molecule type" value="Genomic_DNA"/>
</dbReference>
<evidence type="ECO:0000256" key="5">
    <source>
        <dbReference type="ARBA" id="ARBA00023204"/>
    </source>
</evidence>
<evidence type="ECO:0000313" key="9">
    <source>
        <dbReference type="EMBL" id="VGO12284.1"/>
    </source>
</evidence>
<dbReference type="RefSeq" id="WP_136077966.1">
    <property type="nucleotide sequence ID" value="NZ_CAAHFG010000001.1"/>
</dbReference>
<evidence type="ECO:0000256" key="6">
    <source>
        <dbReference type="ARBA" id="ARBA00033409"/>
    </source>
</evidence>
<keyword evidence="10" id="KW-1185">Reference proteome</keyword>
<evidence type="ECO:0000256" key="7">
    <source>
        <dbReference type="HAMAP-Rule" id="MF_00201"/>
    </source>
</evidence>
<dbReference type="SUPFAM" id="SSF50249">
    <property type="entry name" value="Nucleic acid-binding proteins"/>
    <property type="match status" value="1"/>
</dbReference>
<dbReference type="InterPro" id="IPR037278">
    <property type="entry name" value="ARFGAP/RecO"/>
</dbReference>
<dbReference type="GO" id="GO:0043590">
    <property type="term" value="C:bacterial nucleoid"/>
    <property type="evidence" value="ECO:0007669"/>
    <property type="project" value="TreeGrafter"/>
</dbReference>
<dbReference type="InterPro" id="IPR022572">
    <property type="entry name" value="DNA_rep/recomb_RecO_N"/>
</dbReference>
<evidence type="ECO:0000259" key="8">
    <source>
        <dbReference type="Pfam" id="PF11967"/>
    </source>
</evidence>
<dbReference type="PANTHER" id="PTHR33991">
    <property type="entry name" value="DNA REPAIR PROTEIN RECO"/>
    <property type="match status" value="1"/>
</dbReference>
<reference evidence="9 10" key="1">
    <citation type="submission" date="2019-04" db="EMBL/GenBank/DDBJ databases">
        <authorList>
            <person name="Van Vliet M D."/>
        </authorList>
    </citation>
    <scope>NUCLEOTIDE SEQUENCE [LARGE SCALE GENOMIC DNA]</scope>
    <source>
        <strain evidence="9 10">F1</strain>
    </source>
</reference>
<sequence length="247" mass="27891">MIVRATAIPLAIYPYSSTSRIVHWLTRHHGKISTLLKGALRPKSPFLGEYELFSTSELLYYGNRTHSLHTGKECALIHRREAFRNDWRAMQTASYLSALFNRSTPEDAPHPEQFELFEELLDLAGTYGRRPQFLLWAELHFCTHHGHSPNLGHCVLCSSDKELRFCASQGGVACARCAKEHKLPTLEIPPDVLAILRAWQRAAHPDAVVNTQLAGRQLTQLNAIAGTFMMYHFNLNPEHRNAVVLAA</sequence>
<evidence type="ECO:0000256" key="1">
    <source>
        <dbReference type="ARBA" id="ARBA00007452"/>
    </source>
</evidence>
<dbReference type="InterPro" id="IPR042242">
    <property type="entry name" value="RecO_C"/>
</dbReference>
<dbReference type="InterPro" id="IPR012340">
    <property type="entry name" value="NA-bd_OB-fold"/>
</dbReference>
<organism evidence="9 10">
    <name type="scientific">Pontiella desulfatans</name>
    <dbReference type="NCBI Taxonomy" id="2750659"/>
    <lineage>
        <taxon>Bacteria</taxon>
        <taxon>Pseudomonadati</taxon>
        <taxon>Kiritimatiellota</taxon>
        <taxon>Kiritimatiellia</taxon>
        <taxon>Kiritimatiellales</taxon>
        <taxon>Pontiellaceae</taxon>
        <taxon>Pontiella</taxon>
    </lineage>
</organism>
<dbReference type="Gene3D" id="1.20.1440.120">
    <property type="entry name" value="Recombination protein O, C-terminal domain"/>
    <property type="match status" value="1"/>
</dbReference>
<accession>A0A6C2TXX4</accession>
<dbReference type="Gene3D" id="2.40.50.140">
    <property type="entry name" value="Nucleic acid-binding proteins"/>
    <property type="match status" value="1"/>
</dbReference>
<protein>
    <recommendedName>
        <fullName evidence="2 7">DNA repair protein RecO</fullName>
    </recommendedName>
    <alternativeName>
        <fullName evidence="6 7">Recombination protein O</fullName>
    </alternativeName>
</protein>
<keyword evidence="4 7" id="KW-0233">DNA recombination</keyword>
<evidence type="ECO:0000256" key="2">
    <source>
        <dbReference type="ARBA" id="ARBA00021310"/>
    </source>
</evidence>
<proteinExistence type="inferred from homology"/>
<dbReference type="GO" id="GO:0006310">
    <property type="term" value="P:DNA recombination"/>
    <property type="evidence" value="ECO:0007669"/>
    <property type="project" value="UniProtKB-UniRule"/>
</dbReference>
<gene>
    <name evidence="7 9" type="primary">recO</name>
    <name evidence="9" type="ORF">PDESU_00835</name>
</gene>
<dbReference type="HAMAP" id="MF_00201">
    <property type="entry name" value="RecO"/>
    <property type="match status" value="1"/>
</dbReference>
<dbReference type="NCBIfam" id="TIGR00613">
    <property type="entry name" value="reco"/>
    <property type="match status" value="1"/>
</dbReference>
<keyword evidence="5 7" id="KW-0234">DNA repair</keyword>
<dbReference type="InterPro" id="IPR003717">
    <property type="entry name" value="RecO"/>
</dbReference>
<feature type="domain" description="DNA replication/recombination mediator RecO N-terminal" evidence="8">
    <location>
        <begin position="1"/>
        <end position="78"/>
    </location>
</feature>
<name>A0A6C2TXX4_PONDE</name>
<evidence type="ECO:0000256" key="3">
    <source>
        <dbReference type="ARBA" id="ARBA00022763"/>
    </source>
</evidence>
<dbReference type="AlphaFoldDB" id="A0A6C2TXX4"/>
<dbReference type="Pfam" id="PF11967">
    <property type="entry name" value="RecO_N"/>
    <property type="match status" value="1"/>
</dbReference>
<evidence type="ECO:0000256" key="4">
    <source>
        <dbReference type="ARBA" id="ARBA00023172"/>
    </source>
</evidence>
<dbReference type="GO" id="GO:0006302">
    <property type="term" value="P:double-strand break repair"/>
    <property type="evidence" value="ECO:0007669"/>
    <property type="project" value="TreeGrafter"/>
</dbReference>
<comment type="function">
    <text evidence="7">Involved in DNA repair and RecF pathway recombination.</text>
</comment>
<dbReference type="Proteomes" id="UP000366872">
    <property type="component" value="Unassembled WGS sequence"/>
</dbReference>
<comment type="similarity">
    <text evidence="1 7">Belongs to the RecO family.</text>
</comment>
<evidence type="ECO:0000313" key="10">
    <source>
        <dbReference type="Proteomes" id="UP000366872"/>
    </source>
</evidence>
<keyword evidence="3 7" id="KW-0227">DNA damage</keyword>
<dbReference type="PANTHER" id="PTHR33991:SF1">
    <property type="entry name" value="DNA REPAIR PROTEIN RECO"/>
    <property type="match status" value="1"/>
</dbReference>
<dbReference type="SUPFAM" id="SSF57863">
    <property type="entry name" value="ArfGap/RecO-like zinc finger"/>
    <property type="match status" value="1"/>
</dbReference>
<dbReference type="Pfam" id="PF02565">
    <property type="entry name" value="RecO_C"/>
    <property type="match status" value="1"/>
</dbReference>